<feature type="transmembrane region" description="Helical" evidence="7">
    <location>
        <begin position="49"/>
        <end position="68"/>
    </location>
</feature>
<feature type="transmembrane region" description="Helical" evidence="7">
    <location>
        <begin position="231"/>
        <end position="248"/>
    </location>
</feature>
<dbReference type="Gene3D" id="1.20.1250.20">
    <property type="entry name" value="MFS general substrate transporter like domains"/>
    <property type="match status" value="1"/>
</dbReference>
<gene>
    <name evidence="8" type="ORF">CONCODRAFT_78146</name>
</gene>
<dbReference type="OMA" id="LVLHIIV"/>
<dbReference type="AlphaFoldDB" id="A0A137P9U5"/>
<evidence type="ECO:0000256" key="2">
    <source>
        <dbReference type="ARBA" id="ARBA00005982"/>
    </source>
</evidence>
<dbReference type="EMBL" id="KQ964467">
    <property type="protein sequence ID" value="KXN71770.1"/>
    <property type="molecule type" value="Genomic_DNA"/>
</dbReference>
<feature type="transmembrane region" description="Helical" evidence="7">
    <location>
        <begin position="191"/>
        <end position="211"/>
    </location>
</feature>
<feature type="transmembrane region" description="Helical" evidence="7">
    <location>
        <begin position="440"/>
        <end position="464"/>
    </location>
</feature>
<evidence type="ECO:0000256" key="6">
    <source>
        <dbReference type="RuleBase" id="RU003755"/>
    </source>
</evidence>
<evidence type="ECO:0000256" key="1">
    <source>
        <dbReference type="ARBA" id="ARBA00004141"/>
    </source>
</evidence>
<keyword evidence="6" id="KW-0813">Transport</keyword>
<feature type="transmembrane region" description="Helical" evidence="7">
    <location>
        <begin position="106"/>
        <end position="128"/>
    </location>
</feature>
<feature type="transmembrane region" description="Helical" evidence="7">
    <location>
        <begin position="80"/>
        <end position="99"/>
    </location>
</feature>
<dbReference type="GO" id="GO:0016020">
    <property type="term" value="C:membrane"/>
    <property type="evidence" value="ECO:0007669"/>
    <property type="project" value="UniProtKB-SubCell"/>
</dbReference>
<organism evidence="8 9">
    <name type="scientific">Conidiobolus coronatus (strain ATCC 28846 / CBS 209.66 / NRRL 28638)</name>
    <name type="common">Delacroixia coronata</name>
    <dbReference type="NCBI Taxonomy" id="796925"/>
    <lineage>
        <taxon>Eukaryota</taxon>
        <taxon>Fungi</taxon>
        <taxon>Fungi incertae sedis</taxon>
        <taxon>Zoopagomycota</taxon>
        <taxon>Entomophthoromycotina</taxon>
        <taxon>Entomophthoromycetes</taxon>
        <taxon>Entomophthorales</taxon>
        <taxon>Ancylistaceae</taxon>
        <taxon>Conidiobolus</taxon>
    </lineage>
</organism>
<dbReference type="OrthoDB" id="8904098at2759"/>
<dbReference type="SUPFAM" id="SSF103473">
    <property type="entry name" value="MFS general substrate transporter"/>
    <property type="match status" value="2"/>
</dbReference>
<name>A0A137P9U5_CONC2</name>
<accession>A0A137P9U5</accession>
<dbReference type="Proteomes" id="UP000070444">
    <property type="component" value="Unassembled WGS sequence"/>
</dbReference>
<dbReference type="InterPro" id="IPR018456">
    <property type="entry name" value="PTR2_symporter_CS"/>
</dbReference>
<protein>
    <submittedName>
        <fullName evidence="8">PTR2-domain-containing protein</fullName>
    </submittedName>
</protein>
<dbReference type="PROSITE" id="PS01023">
    <property type="entry name" value="PTR2_2"/>
    <property type="match status" value="1"/>
</dbReference>
<dbReference type="Pfam" id="PF00854">
    <property type="entry name" value="PTR2"/>
    <property type="match status" value="1"/>
</dbReference>
<proteinExistence type="inferred from homology"/>
<feature type="transmembrane region" description="Helical" evidence="7">
    <location>
        <begin position="317"/>
        <end position="339"/>
    </location>
</feature>
<keyword evidence="5 7" id="KW-0472">Membrane</keyword>
<keyword evidence="9" id="KW-1185">Reference proteome</keyword>
<feature type="transmembrane region" description="Helical" evidence="7">
    <location>
        <begin position="503"/>
        <end position="527"/>
    </location>
</feature>
<evidence type="ECO:0000256" key="4">
    <source>
        <dbReference type="ARBA" id="ARBA00022989"/>
    </source>
</evidence>
<keyword evidence="3 6" id="KW-0812">Transmembrane</keyword>
<keyword evidence="4 7" id="KW-1133">Transmembrane helix</keyword>
<evidence type="ECO:0000256" key="3">
    <source>
        <dbReference type="ARBA" id="ARBA00022692"/>
    </source>
</evidence>
<reference evidence="8 9" key="1">
    <citation type="journal article" date="2015" name="Genome Biol. Evol.">
        <title>Phylogenomic analyses indicate that early fungi evolved digesting cell walls of algal ancestors of land plants.</title>
        <authorList>
            <person name="Chang Y."/>
            <person name="Wang S."/>
            <person name="Sekimoto S."/>
            <person name="Aerts A.L."/>
            <person name="Choi C."/>
            <person name="Clum A."/>
            <person name="LaButti K.M."/>
            <person name="Lindquist E.A."/>
            <person name="Yee Ngan C."/>
            <person name="Ohm R.A."/>
            <person name="Salamov A.A."/>
            <person name="Grigoriev I.V."/>
            <person name="Spatafora J.W."/>
            <person name="Berbee M.L."/>
        </authorList>
    </citation>
    <scope>NUCLEOTIDE SEQUENCE [LARGE SCALE GENOMIC DNA]</scope>
    <source>
        <strain evidence="8 9">NRRL 28638</strain>
    </source>
</reference>
<comment type="subcellular location">
    <subcellularLocation>
        <location evidence="1 6">Membrane</location>
        <topology evidence="1 6">Multi-pass membrane protein</topology>
    </subcellularLocation>
</comment>
<sequence>MTQNSKDLETPPYESEKPVYIPGEEPTYIYGPIPASAWIVIVTELCERLSFYGASLMFIPYLVKTLGYDTRSASAINRGFTFFAYFTVIFGASLADGYIGKYKAIVFSAIWYTIGLVILAATASPAGLAANCGTWGFIVASYLFIAFGMGGIKSNVSAFAALQVPAEDVPTGRKPNEFYGHNLTVERIFRFFYWSINLGAFVGQIVCPILSKATAVEGHPYLNYGNYGVTYGFPACVFVVGTIVFALGKNKFKDTEITVNPLTKALSCIKYAIANRGSNPDATHFLDNAKVSDKVSVGWDNQFVEDLKKSLRACKAFAFYGFYWALYNNMSDSFIIQGMRMQRPEWLSSEQLNVVNSLVLVIFLPIFDYLIFPGLRKMGIALGPLRRICIGFTLCTLSMVLAAIFQSKVYASGPYYDFSAQYTVGIDSKKIGDLNNDFPIWWQIIVYFLMAVSEIFASATGLEFAFKYASEELKSFVLALFLFTNCIGSLLGMIVALGSADPYFTWLFTGEAAVMGVVTIIFIFLFFNKDEE</sequence>
<dbReference type="InterPro" id="IPR000109">
    <property type="entry name" value="POT_fam"/>
</dbReference>
<evidence type="ECO:0000313" key="8">
    <source>
        <dbReference type="EMBL" id="KXN71770.1"/>
    </source>
</evidence>
<dbReference type="InterPro" id="IPR036259">
    <property type="entry name" value="MFS_trans_sf"/>
</dbReference>
<feature type="transmembrane region" description="Helical" evidence="7">
    <location>
        <begin position="351"/>
        <end position="372"/>
    </location>
</feature>
<feature type="transmembrane region" description="Helical" evidence="7">
    <location>
        <begin position="134"/>
        <end position="152"/>
    </location>
</feature>
<feature type="transmembrane region" description="Helical" evidence="7">
    <location>
        <begin position="384"/>
        <end position="405"/>
    </location>
</feature>
<evidence type="ECO:0000256" key="5">
    <source>
        <dbReference type="ARBA" id="ARBA00023136"/>
    </source>
</evidence>
<feature type="transmembrane region" description="Helical" evidence="7">
    <location>
        <begin position="476"/>
        <end position="497"/>
    </location>
</feature>
<comment type="similarity">
    <text evidence="2 6">Belongs to the major facilitator superfamily. Proton-dependent oligopeptide transporter (POT/PTR) (TC 2.A.17) family.</text>
</comment>
<dbReference type="PANTHER" id="PTHR11654">
    <property type="entry name" value="OLIGOPEPTIDE TRANSPORTER-RELATED"/>
    <property type="match status" value="1"/>
</dbReference>
<evidence type="ECO:0000256" key="7">
    <source>
        <dbReference type="SAM" id="Phobius"/>
    </source>
</evidence>
<dbReference type="GO" id="GO:0022857">
    <property type="term" value="F:transmembrane transporter activity"/>
    <property type="evidence" value="ECO:0007669"/>
    <property type="project" value="InterPro"/>
</dbReference>
<dbReference type="GO" id="GO:0006857">
    <property type="term" value="P:oligopeptide transport"/>
    <property type="evidence" value="ECO:0007669"/>
    <property type="project" value="InterPro"/>
</dbReference>
<evidence type="ECO:0000313" key="9">
    <source>
        <dbReference type="Proteomes" id="UP000070444"/>
    </source>
</evidence>